<evidence type="ECO:0000313" key="6">
    <source>
        <dbReference type="EMBL" id="RAI79277.1"/>
    </source>
</evidence>
<feature type="domain" description="Nitroreductase" evidence="5">
    <location>
        <begin position="16"/>
        <end position="185"/>
    </location>
</feature>
<dbReference type="InterPro" id="IPR033877">
    <property type="entry name" value="Frm2/Hbn1"/>
</dbReference>
<protein>
    <submittedName>
        <fullName evidence="6">Nitroreductase family protein</fullName>
    </submittedName>
</protein>
<dbReference type="GO" id="GO:0005737">
    <property type="term" value="C:cytoplasm"/>
    <property type="evidence" value="ECO:0007669"/>
    <property type="project" value="UniProtKB-SubCell"/>
</dbReference>
<evidence type="ECO:0000256" key="1">
    <source>
        <dbReference type="ARBA" id="ARBA00001917"/>
    </source>
</evidence>
<organism evidence="6 7">
    <name type="scientific">Macrococcoides goetzii</name>
    <dbReference type="NCBI Taxonomy" id="1891097"/>
    <lineage>
        <taxon>Bacteria</taxon>
        <taxon>Bacillati</taxon>
        <taxon>Bacillota</taxon>
        <taxon>Bacilli</taxon>
        <taxon>Bacillales</taxon>
        <taxon>Staphylococcaceae</taxon>
        <taxon>Macrococcoides</taxon>
    </lineage>
</organism>
<evidence type="ECO:0000313" key="7">
    <source>
        <dbReference type="Proteomes" id="UP000229523"/>
    </source>
</evidence>
<sequence>MSLFKKDLAKSFEEAIENRRSIYHIEPKSPISDEEIEKIISDTVKHVPSAFNSQSTRVVLLLNDQHKKLWDITKDSLKELMGPDRDFSETEQKINSFKAGYGTVLYYIDTKVTEGLQEKFAAYAPKFPVWAQQSNAMHQFAIWTAFANKGLGASLQHYDGVIDEKVASEFDIPATWELVAQMPFGSVGSEAGPKDFQPVENRFIVKK</sequence>
<keyword evidence="4" id="KW-0560">Oxidoreductase</keyword>
<dbReference type="RefSeq" id="WP_099576915.1">
    <property type="nucleotide sequence ID" value="NZ_MJBI02000009.1"/>
</dbReference>
<name>A0A2G5NV91_9STAP</name>
<gene>
    <name evidence="6" type="ORF">BFS35_012010</name>
</gene>
<dbReference type="FunFam" id="3.40.109.10:FF:000001">
    <property type="entry name" value="Nitroreductase family"/>
    <property type="match status" value="1"/>
</dbReference>
<comment type="cofactor">
    <cofactor evidence="1">
        <name>FMN</name>
        <dbReference type="ChEBI" id="CHEBI:58210"/>
    </cofactor>
</comment>
<keyword evidence="7" id="KW-1185">Reference proteome</keyword>
<dbReference type="GO" id="GO:0034599">
    <property type="term" value="P:cellular response to oxidative stress"/>
    <property type="evidence" value="ECO:0007669"/>
    <property type="project" value="InterPro"/>
</dbReference>
<dbReference type="CDD" id="cd02140">
    <property type="entry name" value="Frm2-like"/>
    <property type="match status" value="1"/>
</dbReference>
<dbReference type="GO" id="GO:0016491">
    <property type="term" value="F:oxidoreductase activity"/>
    <property type="evidence" value="ECO:0007669"/>
    <property type="project" value="UniProtKB-KW"/>
</dbReference>
<dbReference type="PANTHER" id="PTHR43035:SF1">
    <property type="entry name" value="FATTY ACID REPRESSION MUTANT PROTEIN 2-RELATED"/>
    <property type="match status" value="1"/>
</dbReference>
<reference evidence="6 7" key="1">
    <citation type="journal article" date="2018" name="Front. Microbiol.">
        <title>Description and Comparative Genomics of Macrococcus caseolyticus subsp. hominis subsp. nov., Macrococcus goetzii sp. nov., Macrococcus epidermidis sp. nov., and Macrococcus bohemicus sp. nov., Novel Macrococci From Human Clinical Material With Virulence Potential and Suspected Uptake of Foreign DNA by Natural Transformation.</title>
        <authorList>
            <person name="Maslanova I."/>
            <person name="Wertheimer Z."/>
            <person name="Sedlacek I."/>
            <person name="Svec P."/>
            <person name="Indrakova A."/>
            <person name="Kovarovic V."/>
            <person name="Schumann P."/>
            <person name="Sproer C."/>
            <person name="Kralova S."/>
            <person name="Sedo O."/>
            <person name="Kristofova L."/>
            <person name="Vrbovska V."/>
            <person name="Fuzik T."/>
            <person name="Petras P."/>
            <person name="Zdrahal Z."/>
            <person name="Ruzickova V."/>
            <person name="Doskar J."/>
            <person name="Pantucek R."/>
        </authorList>
    </citation>
    <scope>NUCLEOTIDE SEQUENCE [LARGE SCALE GENOMIC DNA]</scope>
    <source>
        <strain evidence="6 7">CCM 4927</strain>
    </source>
</reference>
<keyword evidence="3" id="KW-0963">Cytoplasm</keyword>
<evidence type="ECO:0000259" key="5">
    <source>
        <dbReference type="Pfam" id="PF00881"/>
    </source>
</evidence>
<dbReference type="Pfam" id="PF00881">
    <property type="entry name" value="Nitroreductase"/>
    <property type="match status" value="1"/>
</dbReference>
<dbReference type="EMBL" id="MJBI02000009">
    <property type="protein sequence ID" value="RAI79277.1"/>
    <property type="molecule type" value="Genomic_DNA"/>
</dbReference>
<comment type="subcellular location">
    <subcellularLocation>
        <location evidence="2">Cytoplasm</location>
    </subcellularLocation>
</comment>
<evidence type="ECO:0000256" key="2">
    <source>
        <dbReference type="ARBA" id="ARBA00004496"/>
    </source>
</evidence>
<evidence type="ECO:0000256" key="3">
    <source>
        <dbReference type="ARBA" id="ARBA00022490"/>
    </source>
</evidence>
<proteinExistence type="predicted"/>
<evidence type="ECO:0000256" key="4">
    <source>
        <dbReference type="ARBA" id="ARBA00023002"/>
    </source>
</evidence>
<comment type="caution">
    <text evidence="6">The sequence shown here is derived from an EMBL/GenBank/DDBJ whole genome shotgun (WGS) entry which is preliminary data.</text>
</comment>
<dbReference type="InterPro" id="IPR000415">
    <property type="entry name" value="Nitroreductase-like"/>
</dbReference>
<dbReference type="InterPro" id="IPR029479">
    <property type="entry name" value="Nitroreductase"/>
</dbReference>
<dbReference type="PANTHER" id="PTHR43035">
    <property type="entry name" value="FATTY ACID REPRESSION MUTANT PROTEIN 2-RELATED"/>
    <property type="match status" value="1"/>
</dbReference>
<accession>A0A2G5NV91</accession>
<dbReference type="AlphaFoldDB" id="A0A2G5NV91"/>
<dbReference type="Gene3D" id="3.40.109.10">
    <property type="entry name" value="NADH Oxidase"/>
    <property type="match status" value="1"/>
</dbReference>
<dbReference type="Proteomes" id="UP000229523">
    <property type="component" value="Unassembled WGS sequence"/>
</dbReference>
<dbReference type="SUPFAM" id="SSF55469">
    <property type="entry name" value="FMN-dependent nitroreductase-like"/>
    <property type="match status" value="1"/>
</dbReference>